<organism evidence="2 3">
    <name type="scientific">Phytohabitans maris</name>
    <dbReference type="NCBI Taxonomy" id="3071409"/>
    <lineage>
        <taxon>Bacteria</taxon>
        <taxon>Bacillati</taxon>
        <taxon>Actinomycetota</taxon>
        <taxon>Actinomycetes</taxon>
        <taxon>Micromonosporales</taxon>
        <taxon>Micromonosporaceae</taxon>
    </lineage>
</organism>
<feature type="transmembrane region" description="Helical" evidence="1">
    <location>
        <begin position="366"/>
        <end position="385"/>
    </location>
</feature>
<sequence length="618" mass="66034">MSADTAEAEAGRATVSVPVPAWLVRDPLHLVAAVLIAASIAWRASITSRGYLAIDDFPIISQADAAGLGPDYLFEFYNNHLMPAGRLVTWLTHRSTEFDYWPYATLMIAGQAAVGIAFYRLLRLMLPATWALLVPLCLFLFSPLTLEVSAWWAVGINLLPMQLAMIMAMTAQVRYVRTRRPRHLVALGLWVLFGLAFFEKSLLTVAFVFLATVCLYSPGGPLRAVVTALRRWPLAWLVLTGISLAFLAVYLSLATSSLRRPSSGAEVGTFLHQFFGQSLSTGLLGGPWTWLDAADGPAVAAPTVTAQRVSWVLVLAFVGVTLWLRRGVALRAWALFLLYAALSAGLIGATRLGSAYSGVAGLVPRYIGDVLLVAAICAGVALCGLRDREEPREEEPGEEKRSAGAVLGVAAAALLVASSLASGVDFAKDWSVKAGRDYLAAARADLADAPPGTVFMDQPVPTAVMDPLSAPWNAQSRFFAPLDGGPVFVTQARELSIFDSSGRIRPAWVEGIRAAPGPAPGCGYKAAAGEAVTVPLAATVPEYWQAVRIAYIVDRDTRATFRLGGGEGRSFDARRGLNAVFMLVWGGGDRVELTMGDPAATFCTDEIEIGDLVPQPVG</sequence>
<proteinExistence type="predicted"/>
<feature type="transmembrane region" description="Helical" evidence="1">
    <location>
        <begin position="309"/>
        <end position="325"/>
    </location>
</feature>
<evidence type="ECO:0000313" key="3">
    <source>
        <dbReference type="Proteomes" id="UP001230908"/>
    </source>
</evidence>
<evidence type="ECO:0008006" key="4">
    <source>
        <dbReference type="Google" id="ProtNLM"/>
    </source>
</evidence>
<dbReference type="EMBL" id="JAVHUY010000004">
    <property type="protein sequence ID" value="MDQ7904061.1"/>
    <property type="molecule type" value="Genomic_DNA"/>
</dbReference>
<feature type="transmembrane region" description="Helical" evidence="1">
    <location>
        <begin position="150"/>
        <end position="169"/>
    </location>
</feature>
<feature type="transmembrane region" description="Helical" evidence="1">
    <location>
        <begin position="181"/>
        <end position="198"/>
    </location>
</feature>
<dbReference type="Proteomes" id="UP001230908">
    <property type="component" value="Unassembled WGS sequence"/>
</dbReference>
<dbReference type="RefSeq" id="WP_308711335.1">
    <property type="nucleotide sequence ID" value="NZ_JAVHUY010000004.1"/>
</dbReference>
<name>A0ABU0ZAI5_9ACTN</name>
<keyword evidence="1" id="KW-1133">Transmembrane helix</keyword>
<evidence type="ECO:0000313" key="2">
    <source>
        <dbReference type="EMBL" id="MDQ7904061.1"/>
    </source>
</evidence>
<reference evidence="2 3" key="1">
    <citation type="submission" date="2023-08" db="EMBL/GenBank/DDBJ databases">
        <title>Phytohabitans sansha sp. nov., isolated from marine sediment.</title>
        <authorList>
            <person name="Zhao Y."/>
            <person name="Yi K."/>
        </authorList>
    </citation>
    <scope>NUCLEOTIDE SEQUENCE [LARGE SCALE GENOMIC DNA]</scope>
    <source>
        <strain evidence="2 3">ZYX-F-186</strain>
    </source>
</reference>
<comment type="caution">
    <text evidence="2">The sequence shown here is derived from an EMBL/GenBank/DDBJ whole genome shotgun (WGS) entry which is preliminary data.</text>
</comment>
<protein>
    <recommendedName>
        <fullName evidence="4">Glycosyltransferase RgtA/B/C/D-like domain-containing protein</fullName>
    </recommendedName>
</protein>
<accession>A0ABU0ZAI5</accession>
<gene>
    <name evidence="2" type="ORF">RB614_05935</name>
</gene>
<feature type="transmembrane region" description="Helical" evidence="1">
    <location>
        <begin position="126"/>
        <end position="144"/>
    </location>
</feature>
<evidence type="ECO:0000256" key="1">
    <source>
        <dbReference type="SAM" id="Phobius"/>
    </source>
</evidence>
<keyword evidence="1" id="KW-0812">Transmembrane</keyword>
<feature type="transmembrane region" description="Helical" evidence="1">
    <location>
        <begin position="234"/>
        <end position="253"/>
    </location>
</feature>
<keyword evidence="1" id="KW-0472">Membrane</keyword>
<feature type="transmembrane region" description="Helical" evidence="1">
    <location>
        <begin position="405"/>
        <end position="424"/>
    </location>
</feature>
<keyword evidence="3" id="KW-1185">Reference proteome</keyword>
<feature type="transmembrane region" description="Helical" evidence="1">
    <location>
        <begin position="332"/>
        <end position="354"/>
    </location>
</feature>
<feature type="transmembrane region" description="Helical" evidence="1">
    <location>
        <begin position="100"/>
        <end position="119"/>
    </location>
</feature>